<dbReference type="AlphaFoldDB" id="A0A1B9GDZ0"/>
<protein>
    <submittedName>
        <fullName evidence="1">Uncharacterized protein</fullName>
    </submittedName>
</protein>
<reference evidence="1" key="2">
    <citation type="submission" date="2014-01" db="EMBL/GenBank/DDBJ databases">
        <title>Evolution of pathogenesis and genome organization in the Tremellales.</title>
        <authorList>
            <person name="Cuomo C."/>
            <person name="Litvintseva A."/>
            <person name="Heitman J."/>
            <person name="Chen Y."/>
            <person name="Sun S."/>
            <person name="Springer D."/>
            <person name="Dromer F."/>
            <person name="Young S."/>
            <person name="Zeng Q."/>
            <person name="Chapman S."/>
            <person name="Gujja S."/>
            <person name="Saif S."/>
            <person name="Birren B."/>
        </authorList>
    </citation>
    <scope>NUCLEOTIDE SEQUENCE</scope>
    <source>
        <strain evidence="1">CBS 10118</strain>
    </source>
</reference>
<reference evidence="1" key="1">
    <citation type="submission" date="2013-07" db="EMBL/GenBank/DDBJ databases">
        <title>The Genome Sequence of Cryptococcus bestiolae CBS10118.</title>
        <authorList>
            <consortium name="The Broad Institute Genome Sequencing Platform"/>
            <person name="Cuomo C."/>
            <person name="Litvintseva A."/>
            <person name="Chen Y."/>
            <person name="Heitman J."/>
            <person name="Sun S."/>
            <person name="Springer D."/>
            <person name="Dromer F."/>
            <person name="Young S.K."/>
            <person name="Zeng Q."/>
            <person name="Gargeya S."/>
            <person name="Fitzgerald M."/>
            <person name="Abouelleil A."/>
            <person name="Alvarado L."/>
            <person name="Berlin A.M."/>
            <person name="Chapman S.B."/>
            <person name="Dewar J."/>
            <person name="Goldberg J."/>
            <person name="Griggs A."/>
            <person name="Gujja S."/>
            <person name="Hansen M."/>
            <person name="Howarth C."/>
            <person name="Imamovic A."/>
            <person name="Larimer J."/>
            <person name="McCowan C."/>
            <person name="Murphy C."/>
            <person name="Pearson M."/>
            <person name="Priest M."/>
            <person name="Roberts A."/>
            <person name="Saif S."/>
            <person name="Shea T."/>
            <person name="Sykes S."/>
            <person name="Wortman J."/>
            <person name="Nusbaum C."/>
            <person name="Birren B."/>
        </authorList>
    </citation>
    <scope>NUCLEOTIDE SEQUENCE [LARGE SCALE GENOMIC DNA]</scope>
    <source>
        <strain evidence="1">CBS 10118</strain>
    </source>
</reference>
<sequence>MTSQATSQPIISEIKVYPNHIHCKFEGSETTKTFTTPTPAKESENSKRDISIVYNWGRGPVVTHYTCGDLSEEKLEDLEGTAPHLTGDSMTLIQDHRTYSFSESLPMSLDAPKLDERWAKDYRGIIGISVASSEPTGTDVDLG</sequence>
<evidence type="ECO:0000313" key="1">
    <source>
        <dbReference type="EMBL" id="OCF29224.1"/>
    </source>
</evidence>
<accession>A0A1B9GDZ0</accession>
<name>A0A1B9GDZ0_9TREE</name>
<dbReference type="VEuPathDB" id="FungiDB:I302_00720"/>
<organism evidence="1">
    <name type="scientific">Kwoniella bestiolae CBS 10118</name>
    <dbReference type="NCBI Taxonomy" id="1296100"/>
    <lineage>
        <taxon>Eukaryota</taxon>
        <taxon>Fungi</taxon>
        <taxon>Dikarya</taxon>
        <taxon>Basidiomycota</taxon>
        <taxon>Agaricomycotina</taxon>
        <taxon>Tremellomycetes</taxon>
        <taxon>Tremellales</taxon>
        <taxon>Cryptococcaceae</taxon>
        <taxon>Kwoniella</taxon>
    </lineage>
</organism>
<gene>
    <name evidence="1" type="ORF">I302_00720</name>
</gene>
<dbReference type="EMBL" id="KI894018">
    <property type="protein sequence ID" value="OCF29224.1"/>
    <property type="molecule type" value="Genomic_DNA"/>
</dbReference>
<proteinExistence type="predicted"/>